<evidence type="ECO:0000256" key="9">
    <source>
        <dbReference type="RuleBase" id="RU363032"/>
    </source>
</evidence>
<feature type="transmembrane region" description="Helical" evidence="9">
    <location>
        <begin position="90"/>
        <end position="110"/>
    </location>
</feature>
<evidence type="ECO:0000313" key="11">
    <source>
        <dbReference type="EMBL" id="TKK89100.1"/>
    </source>
</evidence>
<dbReference type="Gene3D" id="1.10.3720.10">
    <property type="entry name" value="MetI-like"/>
    <property type="match status" value="1"/>
</dbReference>
<dbReference type="GO" id="GO:0006865">
    <property type="term" value="P:amino acid transport"/>
    <property type="evidence" value="ECO:0007669"/>
    <property type="project" value="UniProtKB-KW"/>
</dbReference>
<evidence type="ECO:0000256" key="4">
    <source>
        <dbReference type="ARBA" id="ARBA00022475"/>
    </source>
</evidence>
<comment type="subcellular location">
    <subcellularLocation>
        <location evidence="1 9">Cell membrane</location>
        <topology evidence="1 9">Multi-pass membrane protein</topology>
    </subcellularLocation>
</comment>
<dbReference type="InterPro" id="IPR000515">
    <property type="entry name" value="MetI-like"/>
</dbReference>
<evidence type="ECO:0000256" key="1">
    <source>
        <dbReference type="ARBA" id="ARBA00004651"/>
    </source>
</evidence>
<dbReference type="CDD" id="cd06261">
    <property type="entry name" value="TM_PBP2"/>
    <property type="match status" value="1"/>
</dbReference>
<evidence type="ECO:0000256" key="3">
    <source>
        <dbReference type="ARBA" id="ARBA00022448"/>
    </source>
</evidence>
<feature type="transmembrane region" description="Helical" evidence="9">
    <location>
        <begin position="189"/>
        <end position="214"/>
    </location>
</feature>
<dbReference type="Proteomes" id="UP000308705">
    <property type="component" value="Unassembled WGS sequence"/>
</dbReference>
<keyword evidence="4" id="KW-1003">Cell membrane</keyword>
<dbReference type="InterPro" id="IPR043429">
    <property type="entry name" value="ArtM/GltK/GlnP/TcyL/YhdX-like"/>
</dbReference>
<name>A0A4U3MJM8_9ACTN</name>
<dbReference type="GO" id="GO:0022857">
    <property type="term" value="F:transmembrane transporter activity"/>
    <property type="evidence" value="ECO:0007669"/>
    <property type="project" value="InterPro"/>
</dbReference>
<accession>A0A4U3MJM8</accession>
<reference evidence="11 12" key="1">
    <citation type="submission" date="2019-04" db="EMBL/GenBank/DDBJ databases">
        <title>Herbidospora sp. NEAU-GS14.nov., a novel actinomycete isolated from soil.</title>
        <authorList>
            <person name="Han L."/>
        </authorList>
    </citation>
    <scope>NUCLEOTIDE SEQUENCE [LARGE SCALE GENOMIC DNA]</scope>
    <source>
        <strain evidence="11 12">NEAU-GS14</strain>
    </source>
</reference>
<dbReference type="PROSITE" id="PS50928">
    <property type="entry name" value="ABC_TM1"/>
    <property type="match status" value="1"/>
</dbReference>
<sequence length="222" mass="23606">MGALVEEFPVILGAFWLTIRLTLASAVAALVLGTVLAAMRVSPFGVLRGVATAYVNTLRNTPLTLVIVFCGLGLGLVLDVSFSESLSTNYLWLSIIGLSAYTAAFVCEAIRSGINTVPVGQAEAARALGLTFTQNLRFIVLPQAFRAIIAPLGSLLIALTKNTTVAAAIGVAEASLTMKSLFERHQDSVVAIFFGFALAFLVLTLPTGLFFGWLSRRLKVVR</sequence>
<proteinExistence type="inferred from homology"/>
<keyword evidence="3 9" id="KW-0813">Transport</keyword>
<comment type="caution">
    <text evidence="11">The sequence shown here is derived from an EMBL/GenBank/DDBJ whole genome shotgun (WGS) entry which is preliminary data.</text>
</comment>
<dbReference type="PANTHER" id="PTHR30614">
    <property type="entry name" value="MEMBRANE COMPONENT OF AMINO ACID ABC TRANSPORTER"/>
    <property type="match status" value="1"/>
</dbReference>
<dbReference type="PANTHER" id="PTHR30614:SF37">
    <property type="entry name" value="AMINO-ACID ABC TRANSPORTER PERMEASE PROTEIN YHDX-RELATED"/>
    <property type="match status" value="1"/>
</dbReference>
<organism evidence="11 12">
    <name type="scientific">Herbidospora galbida</name>
    <dbReference type="NCBI Taxonomy" id="2575442"/>
    <lineage>
        <taxon>Bacteria</taxon>
        <taxon>Bacillati</taxon>
        <taxon>Actinomycetota</taxon>
        <taxon>Actinomycetes</taxon>
        <taxon>Streptosporangiales</taxon>
        <taxon>Streptosporangiaceae</taxon>
        <taxon>Herbidospora</taxon>
    </lineage>
</organism>
<evidence type="ECO:0000259" key="10">
    <source>
        <dbReference type="PROSITE" id="PS50928"/>
    </source>
</evidence>
<dbReference type="InterPro" id="IPR010065">
    <property type="entry name" value="AA_ABC_transptr_permease_3TM"/>
</dbReference>
<evidence type="ECO:0000256" key="6">
    <source>
        <dbReference type="ARBA" id="ARBA00022970"/>
    </source>
</evidence>
<protein>
    <submittedName>
        <fullName evidence="11">Amino acid ABC transporter permease</fullName>
    </submittedName>
</protein>
<comment type="similarity">
    <text evidence="2">Belongs to the binding-protein-dependent transport system permease family. HisMQ subfamily.</text>
</comment>
<feature type="domain" description="ABC transmembrane type-1" evidence="10">
    <location>
        <begin position="15"/>
        <end position="211"/>
    </location>
</feature>
<feature type="transmembrane region" description="Helical" evidence="9">
    <location>
        <begin position="60"/>
        <end position="78"/>
    </location>
</feature>
<keyword evidence="12" id="KW-1185">Reference proteome</keyword>
<dbReference type="SUPFAM" id="SSF161098">
    <property type="entry name" value="MetI-like"/>
    <property type="match status" value="1"/>
</dbReference>
<keyword evidence="8 9" id="KW-0472">Membrane</keyword>
<evidence type="ECO:0000256" key="5">
    <source>
        <dbReference type="ARBA" id="ARBA00022692"/>
    </source>
</evidence>
<evidence type="ECO:0000313" key="12">
    <source>
        <dbReference type="Proteomes" id="UP000308705"/>
    </source>
</evidence>
<feature type="transmembrane region" description="Helical" evidence="9">
    <location>
        <begin position="14"/>
        <end position="39"/>
    </location>
</feature>
<evidence type="ECO:0000256" key="8">
    <source>
        <dbReference type="ARBA" id="ARBA00023136"/>
    </source>
</evidence>
<dbReference type="EMBL" id="SZQA01000008">
    <property type="protein sequence ID" value="TKK89100.1"/>
    <property type="molecule type" value="Genomic_DNA"/>
</dbReference>
<dbReference type="AlphaFoldDB" id="A0A4U3MJM8"/>
<gene>
    <name evidence="11" type="ORF">FDA94_11365</name>
</gene>
<dbReference type="NCBIfam" id="TIGR01726">
    <property type="entry name" value="HEQRo_perm_3TM"/>
    <property type="match status" value="1"/>
</dbReference>
<keyword evidence="6" id="KW-0029">Amino-acid transport</keyword>
<evidence type="ECO:0000256" key="2">
    <source>
        <dbReference type="ARBA" id="ARBA00010072"/>
    </source>
</evidence>
<feature type="transmembrane region" description="Helical" evidence="9">
    <location>
        <begin position="147"/>
        <end position="169"/>
    </location>
</feature>
<dbReference type="GO" id="GO:0043190">
    <property type="term" value="C:ATP-binding cassette (ABC) transporter complex"/>
    <property type="evidence" value="ECO:0007669"/>
    <property type="project" value="InterPro"/>
</dbReference>
<dbReference type="Pfam" id="PF00528">
    <property type="entry name" value="BPD_transp_1"/>
    <property type="match status" value="1"/>
</dbReference>
<evidence type="ECO:0000256" key="7">
    <source>
        <dbReference type="ARBA" id="ARBA00022989"/>
    </source>
</evidence>
<dbReference type="OrthoDB" id="3181282at2"/>
<dbReference type="RefSeq" id="WP_137247016.1">
    <property type="nucleotide sequence ID" value="NZ_SZQA01000008.1"/>
</dbReference>
<keyword evidence="5 9" id="KW-0812">Transmembrane</keyword>
<keyword evidence="7 9" id="KW-1133">Transmembrane helix</keyword>
<dbReference type="InterPro" id="IPR035906">
    <property type="entry name" value="MetI-like_sf"/>
</dbReference>